<dbReference type="RefSeq" id="WP_267613829.1">
    <property type="nucleotide sequence ID" value="NZ_JAOVZQ010000001.1"/>
</dbReference>
<evidence type="ECO:0000313" key="7">
    <source>
        <dbReference type="Proteomes" id="UP001081283"/>
    </source>
</evidence>
<dbReference type="PANTHER" id="PTHR42792">
    <property type="entry name" value="FLAGELLIN"/>
    <property type="match status" value="1"/>
</dbReference>
<evidence type="ECO:0000259" key="5">
    <source>
        <dbReference type="Pfam" id="PF00700"/>
    </source>
</evidence>
<feature type="domain" description="Flagellin N-terminal" evidence="4">
    <location>
        <begin position="4"/>
        <end position="137"/>
    </location>
</feature>
<dbReference type="InterPro" id="IPR046358">
    <property type="entry name" value="Flagellin_C"/>
</dbReference>
<dbReference type="SUPFAM" id="SSF64518">
    <property type="entry name" value="Phase 1 flagellin"/>
    <property type="match status" value="1"/>
</dbReference>
<feature type="domain" description="Flagellin C-terminal" evidence="5">
    <location>
        <begin position="225"/>
        <end position="309"/>
    </location>
</feature>
<dbReference type="InterPro" id="IPR001029">
    <property type="entry name" value="Flagellin_N"/>
</dbReference>
<dbReference type="InterPro" id="IPR001492">
    <property type="entry name" value="Flagellin"/>
</dbReference>
<evidence type="ECO:0000256" key="3">
    <source>
        <dbReference type="RuleBase" id="RU362073"/>
    </source>
</evidence>
<evidence type="ECO:0000256" key="2">
    <source>
        <dbReference type="ARBA" id="ARBA00023143"/>
    </source>
</evidence>
<evidence type="ECO:0000313" key="6">
    <source>
        <dbReference type="EMBL" id="MCY0095971.1"/>
    </source>
</evidence>
<comment type="similarity">
    <text evidence="1 3">Belongs to the bacterial flagellin family.</text>
</comment>
<dbReference type="Pfam" id="PF00669">
    <property type="entry name" value="Flagellin_N"/>
    <property type="match status" value="1"/>
</dbReference>
<comment type="subcellular location">
    <subcellularLocation>
        <location evidence="3">Secreted</location>
    </subcellularLocation>
    <subcellularLocation>
        <location evidence="3">Bacterial flagellum</location>
    </subcellularLocation>
</comment>
<comment type="function">
    <text evidence="3">Flagellin is the subunit protein which polymerizes to form the filaments of bacterial flagella.</text>
</comment>
<dbReference type="PANTHER" id="PTHR42792:SF2">
    <property type="entry name" value="FLAGELLIN"/>
    <property type="match status" value="1"/>
</dbReference>
<organism evidence="6 7">
    <name type="scientific">Hoeflea ulvae</name>
    <dbReference type="NCBI Taxonomy" id="2983764"/>
    <lineage>
        <taxon>Bacteria</taxon>
        <taxon>Pseudomonadati</taxon>
        <taxon>Pseudomonadota</taxon>
        <taxon>Alphaproteobacteria</taxon>
        <taxon>Hyphomicrobiales</taxon>
        <taxon>Rhizobiaceae</taxon>
        <taxon>Hoeflea</taxon>
    </lineage>
</organism>
<dbReference type="PRINTS" id="PR00207">
    <property type="entry name" value="FLAGELLIN"/>
</dbReference>
<name>A0ABT3YJC2_9HYPH</name>
<reference evidence="6" key="1">
    <citation type="submission" date="2022-10" db="EMBL/GenBank/DDBJ databases">
        <title>Hoeflea sp. J2-29, isolated from marine algae.</title>
        <authorList>
            <person name="Kristyanto S."/>
            <person name="Kim J.M."/>
            <person name="Jeon C.O."/>
        </authorList>
    </citation>
    <scope>NUCLEOTIDE SEQUENCE</scope>
    <source>
        <strain evidence="6">J2-29</strain>
    </source>
</reference>
<proteinExistence type="inferred from homology"/>
<protein>
    <recommendedName>
        <fullName evidence="3">Flagellin</fullName>
    </recommendedName>
</protein>
<dbReference type="Gene3D" id="1.20.1330.10">
    <property type="entry name" value="f41 fragment of flagellin, N-terminal domain"/>
    <property type="match status" value="1"/>
</dbReference>
<keyword evidence="2 3" id="KW-0975">Bacterial flagellum</keyword>
<accession>A0ABT3YJC2</accession>
<evidence type="ECO:0000256" key="1">
    <source>
        <dbReference type="ARBA" id="ARBA00005709"/>
    </source>
</evidence>
<comment type="caution">
    <text evidence="6">The sequence shown here is derived from an EMBL/GenBank/DDBJ whole genome shotgun (WGS) entry which is preliminary data.</text>
</comment>
<keyword evidence="6" id="KW-0966">Cell projection</keyword>
<dbReference type="Proteomes" id="UP001081283">
    <property type="component" value="Unassembled WGS sequence"/>
</dbReference>
<sequence length="310" mass="33211">MFSIRTNHSAMSALATLRQINAQMETTMQRISTGLRVNDASDNAAYWSIATTLRSDLKAKSAVVDALGLSRAMTDIASAGMSQAVDIAGEIKAKLVLASEPGVDKTKINKELDELKAQLRNVAQSSSFNGQNWLYGSPGIVSMPASTKDYGGFVSVGYIEVDKSETTLIDPADDSNGILTVDRDVTTAGGSAETFYLLGSGTSGTAKQITLDANTTADELSGMVQAMDDMEKDLIDANAMLGIKANGIERQEAFTRKLIEVSKKALGRLVDADMAEESTRLKALQVQQQLAIQALSIANFQPNMILQLFR</sequence>
<evidence type="ECO:0000259" key="4">
    <source>
        <dbReference type="Pfam" id="PF00669"/>
    </source>
</evidence>
<dbReference type="Pfam" id="PF00700">
    <property type="entry name" value="Flagellin_C"/>
    <property type="match status" value="1"/>
</dbReference>
<keyword evidence="7" id="KW-1185">Reference proteome</keyword>
<keyword evidence="6" id="KW-0282">Flagellum</keyword>
<gene>
    <name evidence="6" type="ORF">OEG82_18395</name>
</gene>
<dbReference type="EMBL" id="JAOVZQ010000001">
    <property type="protein sequence ID" value="MCY0095971.1"/>
    <property type="molecule type" value="Genomic_DNA"/>
</dbReference>
<keyword evidence="6" id="KW-0969">Cilium</keyword>
<keyword evidence="3" id="KW-0964">Secreted</keyword>